<feature type="domain" description="PITH" evidence="3">
    <location>
        <begin position="23"/>
        <end position="215"/>
    </location>
</feature>
<dbReference type="OrthoDB" id="2635at2759"/>
<feature type="region of interest" description="Disordered" evidence="2">
    <location>
        <begin position="1"/>
        <end position="27"/>
    </location>
</feature>
<dbReference type="AlphaFoldDB" id="A0A5E8AWG1"/>
<dbReference type="InterPro" id="IPR010400">
    <property type="entry name" value="PITH_dom"/>
</dbReference>
<keyword evidence="5" id="KW-1185">Reference proteome</keyword>
<dbReference type="InterPro" id="IPR037047">
    <property type="entry name" value="PITH_dom_sf"/>
</dbReference>
<evidence type="ECO:0000256" key="2">
    <source>
        <dbReference type="SAM" id="MobiDB-lite"/>
    </source>
</evidence>
<accession>A0A5E8AWG1</accession>
<dbReference type="GO" id="GO:0005634">
    <property type="term" value="C:nucleus"/>
    <property type="evidence" value="ECO:0007669"/>
    <property type="project" value="TreeGrafter"/>
</dbReference>
<evidence type="ECO:0000259" key="3">
    <source>
        <dbReference type="PROSITE" id="PS51532"/>
    </source>
</evidence>
<dbReference type="GeneID" id="43578845"/>
<feature type="compositionally biased region" description="Basic and acidic residues" evidence="2">
    <location>
        <begin position="1"/>
        <end position="24"/>
    </location>
</feature>
<name>A0A5E8AWG1_9ASCO</name>
<dbReference type="Pfam" id="PF06201">
    <property type="entry name" value="PITH"/>
    <property type="match status" value="1"/>
</dbReference>
<evidence type="ECO:0000313" key="4">
    <source>
        <dbReference type="EMBL" id="VVT43513.1"/>
    </source>
</evidence>
<protein>
    <recommendedName>
        <fullName evidence="3">PITH domain-containing protein</fullName>
    </recommendedName>
</protein>
<dbReference type="SUPFAM" id="SSF49785">
    <property type="entry name" value="Galactose-binding domain-like"/>
    <property type="match status" value="1"/>
</dbReference>
<evidence type="ECO:0000256" key="1">
    <source>
        <dbReference type="ARBA" id="ARBA00025788"/>
    </source>
</evidence>
<evidence type="ECO:0000313" key="5">
    <source>
        <dbReference type="Proteomes" id="UP000398389"/>
    </source>
</evidence>
<dbReference type="PANTHER" id="PTHR12175">
    <property type="entry name" value="AD039 HT014 THIOREDOXIN FAMILY TRP26"/>
    <property type="match status" value="1"/>
</dbReference>
<comment type="similarity">
    <text evidence="1">Belongs to the PITHD1 family.</text>
</comment>
<dbReference type="InterPro" id="IPR008979">
    <property type="entry name" value="Galactose-bd-like_sf"/>
</dbReference>
<dbReference type="GO" id="GO:0005737">
    <property type="term" value="C:cytoplasm"/>
    <property type="evidence" value="ECO:0007669"/>
    <property type="project" value="UniProtKB-ARBA"/>
</dbReference>
<dbReference type="Proteomes" id="UP000398389">
    <property type="component" value="Unassembled WGS sequence"/>
</dbReference>
<dbReference type="RefSeq" id="XP_031850636.1">
    <property type="nucleotide sequence ID" value="XM_031994745.1"/>
</dbReference>
<dbReference type="InterPro" id="IPR045099">
    <property type="entry name" value="PITH1-like"/>
</dbReference>
<gene>
    <name evidence="4" type="ORF">SAPINGB_P000020</name>
</gene>
<proteinExistence type="inferred from homology"/>
<dbReference type="Gene3D" id="2.60.120.470">
    <property type="entry name" value="PITH domain"/>
    <property type="match status" value="1"/>
</dbReference>
<sequence>MNCQNEHHSHSHGRDSHDDSDHIAPPDTYESQSLYNHIYHDHIRVLNESQQDSGKSIFKPWEKRLDVTSILESDVDEELLIFIPFTGLVKLHSILIRTTADGHSPKTIKLFKSRDDLDFSSASETKPLAVLTHPEGFGVDENIPSLDINTSSNLDEEGIAEYAVSRAAFSNITSLTMYISENYGEDTTKILYIGLRGEWTQMSKNPVITIYEAAANPKDHKNLVPDTNHGYQANQG</sequence>
<dbReference type="EMBL" id="CABVLU010000001">
    <property type="protein sequence ID" value="VVT43513.1"/>
    <property type="molecule type" value="Genomic_DNA"/>
</dbReference>
<dbReference type="PANTHER" id="PTHR12175:SF1">
    <property type="entry name" value="PITH DOMAIN-CONTAINING PROTEIN 1"/>
    <property type="match status" value="1"/>
</dbReference>
<organism evidence="4 5">
    <name type="scientific">Magnusiomyces paraingens</name>
    <dbReference type="NCBI Taxonomy" id="2606893"/>
    <lineage>
        <taxon>Eukaryota</taxon>
        <taxon>Fungi</taxon>
        <taxon>Dikarya</taxon>
        <taxon>Ascomycota</taxon>
        <taxon>Saccharomycotina</taxon>
        <taxon>Dipodascomycetes</taxon>
        <taxon>Dipodascales</taxon>
        <taxon>Dipodascaceae</taxon>
        <taxon>Magnusiomyces</taxon>
    </lineage>
</organism>
<dbReference type="PROSITE" id="PS51532">
    <property type="entry name" value="PITH"/>
    <property type="match status" value="1"/>
</dbReference>
<reference evidence="4 5" key="1">
    <citation type="submission" date="2019-09" db="EMBL/GenBank/DDBJ databases">
        <authorList>
            <person name="Brejova B."/>
        </authorList>
    </citation>
    <scope>NUCLEOTIDE SEQUENCE [LARGE SCALE GENOMIC DNA]</scope>
</reference>